<name>A0A8S2LV34_9BILA</name>
<gene>
    <name evidence="1" type="ORF">TMI583_LOCUS21286</name>
</gene>
<protein>
    <submittedName>
        <fullName evidence="1">Uncharacterized protein</fullName>
    </submittedName>
</protein>
<dbReference type="EMBL" id="CAJOBA010023243">
    <property type="protein sequence ID" value="CAF3920882.1"/>
    <property type="molecule type" value="Genomic_DNA"/>
</dbReference>
<organism evidence="1 2">
    <name type="scientific">Didymodactylos carnosus</name>
    <dbReference type="NCBI Taxonomy" id="1234261"/>
    <lineage>
        <taxon>Eukaryota</taxon>
        <taxon>Metazoa</taxon>
        <taxon>Spiralia</taxon>
        <taxon>Gnathifera</taxon>
        <taxon>Rotifera</taxon>
        <taxon>Eurotatoria</taxon>
        <taxon>Bdelloidea</taxon>
        <taxon>Philodinida</taxon>
        <taxon>Philodinidae</taxon>
        <taxon>Didymodactylos</taxon>
    </lineage>
</organism>
<accession>A0A8S2LV34</accession>
<feature type="non-terminal residue" evidence="1">
    <location>
        <position position="1"/>
    </location>
</feature>
<dbReference type="Proteomes" id="UP000682733">
    <property type="component" value="Unassembled WGS sequence"/>
</dbReference>
<evidence type="ECO:0000313" key="2">
    <source>
        <dbReference type="Proteomes" id="UP000682733"/>
    </source>
</evidence>
<reference evidence="1" key="1">
    <citation type="submission" date="2021-02" db="EMBL/GenBank/DDBJ databases">
        <authorList>
            <person name="Nowell W R."/>
        </authorList>
    </citation>
    <scope>NUCLEOTIDE SEQUENCE</scope>
</reference>
<sequence length="10" mass="1226">MYGETWRGKV</sequence>
<comment type="caution">
    <text evidence="1">The sequence shown here is derived from an EMBL/GenBank/DDBJ whole genome shotgun (WGS) entry which is preliminary data.</text>
</comment>
<proteinExistence type="predicted"/>
<evidence type="ECO:0000313" key="1">
    <source>
        <dbReference type="EMBL" id="CAF3920882.1"/>
    </source>
</evidence>